<gene>
    <name evidence="6" type="ORF">K437DRAFT_254259</name>
</gene>
<dbReference type="InterPro" id="IPR018168">
    <property type="entry name" value="Ubi_Hdrlase_CS"/>
</dbReference>
<keyword evidence="6" id="KW-0830">Ubiquinone</keyword>
<comment type="caution">
    <text evidence="6">The sequence shown here is derived from an EMBL/GenBank/DDBJ whole genome shotgun (WGS) entry which is preliminary data.</text>
</comment>
<keyword evidence="2" id="KW-0274">FAD</keyword>
<evidence type="ECO:0000313" key="7">
    <source>
        <dbReference type="Proteomes" id="UP000027361"/>
    </source>
</evidence>
<dbReference type="GO" id="GO:0016491">
    <property type="term" value="F:oxidoreductase activity"/>
    <property type="evidence" value="ECO:0007669"/>
    <property type="project" value="UniProtKB-KW"/>
</dbReference>
<dbReference type="GO" id="GO:0071949">
    <property type="term" value="F:FAD binding"/>
    <property type="evidence" value="ECO:0007669"/>
    <property type="project" value="InterPro"/>
</dbReference>
<evidence type="ECO:0000256" key="3">
    <source>
        <dbReference type="ARBA" id="ARBA00023002"/>
    </source>
</evidence>
<accession>A0A066WEV5</accession>
<dbReference type="PRINTS" id="PR00420">
    <property type="entry name" value="RNGMNOXGNASE"/>
</dbReference>
<feature type="domain" description="FAD-binding" evidence="5">
    <location>
        <begin position="545"/>
        <end position="588"/>
    </location>
</feature>
<keyword evidence="7" id="KW-1185">Reference proteome</keyword>
<evidence type="ECO:0000256" key="2">
    <source>
        <dbReference type="ARBA" id="ARBA00022827"/>
    </source>
</evidence>
<reference evidence="6 7" key="1">
    <citation type="submission" date="2014-05" db="EMBL/GenBank/DDBJ databases">
        <title>Draft genome sequence of a rare smut relative, Tilletiaria anomala UBC 951.</title>
        <authorList>
            <consortium name="DOE Joint Genome Institute"/>
            <person name="Toome M."/>
            <person name="Kuo A."/>
            <person name="Henrissat B."/>
            <person name="Lipzen A."/>
            <person name="Tritt A."/>
            <person name="Yoshinaga Y."/>
            <person name="Zane M."/>
            <person name="Barry K."/>
            <person name="Grigoriev I.V."/>
            <person name="Spatafora J.W."/>
            <person name="Aimea M.C."/>
        </authorList>
    </citation>
    <scope>NUCLEOTIDE SEQUENCE [LARGE SCALE GENOMIC DNA]</scope>
    <source>
        <strain evidence="6 7">UBC 951</strain>
    </source>
</reference>
<keyword evidence="1" id="KW-0285">Flavoprotein</keyword>
<dbReference type="GeneID" id="25263809"/>
<dbReference type="AlphaFoldDB" id="A0A066WEV5"/>
<evidence type="ECO:0000256" key="4">
    <source>
        <dbReference type="SAM" id="MobiDB-lite"/>
    </source>
</evidence>
<dbReference type="OMA" id="AVDHLHW"/>
<name>A0A066WEV5_TILAU</name>
<dbReference type="PROSITE" id="PS01304">
    <property type="entry name" value="UBIH"/>
    <property type="match status" value="1"/>
</dbReference>
<dbReference type="Pfam" id="PF01494">
    <property type="entry name" value="FAD_binding_3"/>
    <property type="match status" value="2"/>
</dbReference>
<dbReference type="PANTHER" id="PTHR43876:SF7">
    <property type="entry name" value="UBIQUINONE BIOSYNTHESIS MONOOXYGENASE COQ6, MITOCHONDRIAL"/>
    <property type="match status" value="1"/>
</dbReference>
<dbReference type="SUPFAM" id="SSF51905">
    <property type="entry name" value="FAD/NAD(P)-binding domain"/>
    <property type="match status" value="1"/>
</dbReference>
<protein>
    <submittedName>
        <fullName evidence="6">Ubiquinone biosynthesis hydrox</fullName>
    </submittedName>
</protein>
<feature type="domain" description="FAD-binding" evidence="5">
    <location>
        <begin position="85"/>
        <end position="322"/>
    </location>
</feature>
<keyword evidence="3" id="KW-0560">Oxidoreductase</keyword>
<evidence type="ECO:0000256" key="1">
    <source>
        <dbReference type="ARBA" id="ARBA00022630"/>
    </source>
</evidence>
<dbReference type="Gene3D" id="3.50.50.60">
    <property type="entry name" value="FAD/NAD(P)-binding domain"/>
    <property type="match status" value="2"/>
</dbReference>
<dbReference type="GO" id="GO:0005739">
    <property type="term" value="C:mitochondrion"/>
    <property type="evidence" value="ECO:0007669"/>
    <property type="project" value="TreeGrafter"/>
</dbReference>
<dbReference type="EMBL" id="JMSN01000010">
    <property type="protein sequence ID" value="KDN52477.1"/>
    <property type="molecule type" value="Genomic_DNA"/>
</dbReference>
<dbReference type="Proteomes" id="UP000027361">
    <property type="component" value="Unassembled WGS sequence"/>
</dbReference>
<dbReference type="InParanoid" id="A0A066WEV5"/>
<dbReference type="InterPro" id="IPR002938">
    <property type="entry name" value="FAD-bd"/>
</dbReference>
<evidence type="ECO:0000259" key="5">
    <source>
        <dbReference type="Pfam" id="PF01494"/>
    </source>
</evidence>
<sequence>MSRSARVNRSFWHSTFSEPAPTRCQGSPTAIPSRSLRTHTSAHRTKQTCNWGYRERRAIGSNSRFQARHIATTADPDFECAPFKDVVVVGAGPIGLSVACGIVASTQKAAVSIQKIRALSAYPSITIVEGGDLARLRNWASKAEERAYSSNSDTPWENRVISLTAENMEWLATIGVSPFLVQSRLWPVRDMRVWDGLSDATIEFHADEAFDVSSAPSSLSNGARATLSYMVEISNLQQAMLRYLEEHGQGQVQVKDRTRVQSIAANPEDGGVSSSFLDQWPVLSLGADTEDTTHLRARLLVGADGPDSPVRRYAGIENYGWEYGRRGVVGTLRCIKPTGGDANSGEEVPFVNTAFQRFLPTGPIAFLPLEHGVGSMVWTLPPDLARAVEHIHRDTPTNTAVQPFAELISAAFRLPWIYLDRIFQEIRGRAKASASASGSSASASNANDWSWLVKIISDSVREAGGLEALPDHGDGFVPAPVRSVDPHSVASFPLQVKHADVYLGAAVNGSASTTSRSLHTLSGALNTGLTILGLASANAGTNEGKGRTALVGDAAHSIHPLAGQGLNLGLADARSLVGTLERAVQSGADLGSYTALRGYARERYCENQKMLSAVDHLHWLYASPVPLAYQHTAGYGMQEAGKEPFFEEPLRAFAREGFARSTVWARSTGLEVVNELRAVKNAFIRHAGGRSAK</sequence>
<dbReference type="RefSeq" id="XP_013245317.1">
    <property type="nucleotide sequence ID" value="XM_013389863.1"/>
</dbReference>
<dbReference type="HOGENOM" id="CLU_009665_8_0_1"/>
<dbReference type="InterPro" id="IPR051205">
    <property type="entry name" value="UbiH/COQ6_monooxygenase"/>
</dbReference>
<dbReference type="OrthoDB" id="683240at2759"/>
<dbReference type="FunCoup" id="A0A066WEV5">
    <property type="interactions" value="238"/>
</dbReference>
<feature type="region of interest" description="Disordered" evidence="4">
    <location>
        <begin position="18"/>
        <end position="42"/>
    </location>
</feature>
<dbReference type="InterPro" id="IPR036188">
    <property type="entry name" value="FAD/NAD-bd_sf"/>
</dbReference>
<organism evidence="6 7">
    <name type="scientific">Tilletiaria anomala (strain ATCC 24038 / CBS 436.72 / UBC 951)</name>
    <dbReference type="NCBI Taxonomy" id="1037660"/>
    <lineage>
        <taxon>Eukaryota</taxon>
        <taxon>Fungi</taxon>
        <taxon>Dikarya</taxon>
        <taxon>Basidiomycota</taxon>
        <taxon>Ustilaginomycotina</taxon>
        <taxon>Exobasidiomycetes</taxon>
        <taxon>Georgefischeriales</taxon>
        <taxon>Tilletiariaceae</taxon>
        <taxon>Tilletiaria</taxon>
    </lineage>
</organism>
<proteinExistence type="predicted"/>
<dbReference type="STRING" id="1037660.A0A066WEV5"/>
<dbReference type="PANTHER" id="PTHR43876">
    <property type="entry name" value="UBIQUINONE BIOSYNTHESIS MONOOXYGENASE COQ6, MITOCHONDRIAL"/>
    <property type="match status" value="1"/>
</dbReference>
<evidence type="ECO:0000313" key="6">
    <source>
        <dbReference type="EMBL" id="KDN52477.1"/>
    </source>
</evidence>